<reference evidence="1" key="1">
    <citation type="submission" date="2021-05" db="EMBL/GenBank/DDBJ databases">
        <authorList>
            <person name="Alioto T."/>
            <person name="Alioto T."/>
            <person name="Gomez Garrido J."/>
        </authorList>
    </citation>
    <scope>NUCLEOTIDE SEQUENCE</scope>
</reference>
<accession>A0A8D8JWP8</accession>
<evidence type="ECO:0000313" key="1">
    <source>
        <dbReference type="EMBL" id="CAG6578501.1"/>
    </source>
</evidence>
<organism evidence="1">
    <name type="scientific">Culex pipiens</name>
    <name type="common">House mosquito</name>
    <dbReference type="NCBI Taxonomy" id="7175"/>
    <lineage>
        <taxon>Eukaryota</taxon>
        <taxon>Metazoa</taxon>
        <taxon>Ecdysozoa</taxon>
        <taxon>Arthropoda</taxon>
        <taxon>Hexapoda</taxon>
        <taxon>Insecta</taxon>
        <taxon>Pterygota</taxon>
        <taxon>Neoptera</taxon>
        <taxon>Endopterygota</taxon>
        <taxon>Diptera</taxon>
        <taxon>Nematocera</taxon>
        <taxon>Culicoidea</taxon>
        <taxon>Culicidae</taxon>
        <taxon>Culicinae</taxon>
        <taxon>Culicini</taxon>
        <taxon>Culex</taxon>
        <taxon>Culex</taxon>
    </lineage>
</organism>
<dbReference type="EMBL" id="HBUE01300178">
    <property type="protein sequence ID" value="CAG6578501.1"/>
    <property type="molecule type" value="Transcribed_RNA"/>
</dbReference>
<proteinExistence type="predicted"/>
<name>A0A8D8JWP8_CULPI</name>
<protein>
    <submittedName>
        <fullName evidence="1">(northern house mosquito) hypothetical protein</fullName>
    </submittedName>
</protein>
<sequence length="102" mass="11485">MPTGPCLPLHQARIVPGHGLLRQLDHIGRRCVRTDGNARGEALRFHRQHPVDRLQLLDHFLREDEKRSEVRGGACRGETGLDLGRSKGAGFRFELGKQRGQD</sequence>
<dbReference type="AlphaFoldDB" id="A0A8D8JWP8"/>